<dbReference type="InterPro" id="IPR036890">
    <property type="entry name" value="HATPase_C_sf"/>
</dbReference>
<dbReference type="Proteomes" id="UP001589576">
    <property type="component" value="Unassembled WGS sequence"/>
</dbReference>
<dbReference type="RefSeq" id="WP_290286155.1">
    <property type="nucleotide sequence ID" value="NZ_JAUFQN010000019.1"/>
</dbReference>
<evidence type="ECO:0000256" key="5">
    <source>
        <dbReference type="ARBA" id="ARBA00022741"/>
    </source>
</evidence>
<dbReference type="PANTHER" id="PTHR24421">
    <property type="entry name" value="NITRATE/NITRITE SENSOR PROTEIN NARX-RELATED"/>
    <property type="match status" value="1"/>
</dbReference>
<sequence length="651" mass="74200">MKRIVLLLLCCMLGFNVGFTQNAQIQIDNLKKELQSNPDAKRTATIYSDLTWYFSKIATDSALYYGGKAIQESKKLGDSTLMAQIFSDVGAVYFIKGDFQNSKANYLTAYKIRKLRNDLKGLAKINNNLANIYEKTEQFKPAMASFLEALHYFESTKDEKNASITKGNIGLILLKLKDYRKALKYISDVVKYQEKNNFTEELCVSCLNLGNVYLQMNDTLNALNYYNKSVKACTAVGNNKGISSGYNNIATIKTEQKKSKDAQAFYQKSKNAREQLNSTLDKANFDFNLAKECITNKKYSNAKTLLLSTKKAYEKGSLNDKLQVNYNSLIIVSSYLNQPDSVNYYVNKLAVLNEQMLVNNTVKQTAELETKYQTEKKEKLLLKSKAEIVIRELKLKRKETQFLILALISFTLIIIVFLVYRQQKLKNKQQEQEFELKSAISKIETQNKLQEQRLQISRDLHDNIGSQLTFIISSVDNIKYAFEIQNSKLDDKLSNISNFAKSTIIELRDTIWAMNNSDITLEDLQTRIHNFVEKAKEAKAEIQFLFQIEDSLKDIKFTSIEGMNIYRTIQEAINNSIKYAKATSIKIDIKSVSDSLVITIVDNGKGFETDKIELGNGINNMKKRIHDINGEIEINSTLKTGTTVQIKLPKS</sequence>
<feature type="transmembrane region" description="Helical" evidence="9">
    <location>
        <begin position="402"/>
        <end position="420"/>
    </location>
</feature>
<dbReference type="InterPro" id="IPR019734">
    <property type="entry name" value="TPR_rpt"/>
</dbReference>
<comment type="caution">
    <text evidence="12">The sequence shown here is derived from an EMBL/GenBank/DDBJ whole genome shotgun (WGS) entry which is preliminary data.</text>
</comment>
<keyword evidence="9" id="KW-1133">Transmembrane helix</keyword>
<keyword evidence="4" id="KW-0808">Transferase</keyword>
<proteinExistence type="predicted"/>
<keyword evidence="6" id="KW-0418">Kinase</keyword>
<dbReference type="Gene3D" id="1.20.5.1930">
    <property type="match status" value="1"/>
</dbReference>
<feature type="domain" description="Histidine kinase" evidence="11">
    <location>
        <begin position="459"/>
        <end position="651"/>
    </location>
</feature>
<dbReference type="Gene3D" id="1.25.40.10">
    <property type="entry name" value="Tetratricopeptide repeat domain"/>
    <property type="match status" value="2"/>
</dbReference>
<keyword evidence="5" id="KW-0547">Nucleotide-binding</keyword>
<dbReference type="SMART" id="SM00387">
    <property type="entry name" value="HATPase_c"/>
    <property type="match status" value="1"/>
</dbReference>
<dbReference type="Pfam" id="PF07730">
    <property type="entry name" value="HisKA_3"/>
    <property type="match status" value="1"/>
</dbReference>
<name>A0ABV5GDK2_9FLAO</name>
<dbReference type="EMBL" id="JBHMFB010000016">
    <property type="protein sequence ID" value="MFB9089190.1"/>
    <property type="molecule type" value="Genomic_DNA"/>
</dbReference>
<comment type="catalytic activity">
    <reaction evidence="1">
        <text>ATP + protein L-histidine = ADP + protein N-phospho-L-histidine.</text>
        <dbReference type="EC" id="2.7.13.3"/>
    </reaction>
</comment>
<dbReference type="SUPFAM" id="SSF55874">
    <property type="entry name" value="ATPase domain of HSP90 chaperone/DNA topoisomerase II/histidine kinase"/>
    <property type="match status" value="1"/>
</dbReference>
<keyword evidence="9" id="KW-0472">Membrane</keyword>
<dbReference type="InterPro" id="IPR005467">
    <property type="entry name" value="His_kinase_dom"/>
</dbReference>
<evidence type="ECO:0000256" key="2">
    <source>
        <dbReference type="ARBA" id="ARBA00012438"/>
    </source>
</evidence>
<dbReference type="SUPFAM" id="SSF48452">
    <property type="entry name" value="TPR-like"/>
    <property type="match status" value="2"/>
</dbReference>
<dbReference type="Gene3D" id="3.30.565.10">
    <property type="entry name" value="Histidine kinase-like ATPase, C-terminal domain"/>
    <property type="match status" value="1"/>
</dbReference>
<gene>
    <name evidence="12" type="ORF">ACFFUU_06235</name>
</gene>
<protein>
    <recommendedName>
        <fullName evidence="2">histidine kinase</fullName>
        <ecNumber evidence="2">2.7.13.3</ecNumber>
    </recommendedName>
</protein>
<keyword evidence="7" id="KW-0067">ATP-binding</keyword>
<dbReference type="CDD" id="cd16917">
    <property type="entry name" value="HATPase_UhpB-NarQ-NarX-like"/>
    <property type="match status" value="1"/>
</dbReference>
<dbReference type="InterPro" id="IPR011990">
    <property type="entry name" value="TPR-like_helical_dom_sf"/>
</dbReference>
<dbReference type="Pfam" id="PF13181">
    <property type="entry name" value="TPR_8"/>
    <property type="match status" value="2"/>
</dbReference>
<feature type="signal peptide" evidence="10">
    <location>
        <begin position="1"/>
        <end position="23"/>
    </location>
</feature>
<dbReference type="SMART" id="SM00028">
    <property type="entry name" value="TPR"/>
    <property type="match status" value="5"/>
</dbReference>
<dbReference type="EC" id="2.7.13.3" evidence="2"/>
<dbReference type="InterPro" id="IPR011712">
    <property type="entry name" value="Sig_transdc_His_kin_sub3_dim/P"/>
</dbReference>
<evidence type="ECO:0000313" key="13">
    <source>
        <dbReference type="Proteomes" id="UP001589576"/>
    </source>
</evidence>
<keyword evidence="9" id="KW-0812">Transmembrane</keyword>
<evidence type="ECO:0000256" key="1">
    <source>
        <dbReference type="ARBA" id="ARBA00000085"/>
    </source>
</evidence>
<evidence type="ECO:0000256" key="9">
    <source>
        <dbReference type="SAM" id="Phobius"/>
    </source>
</evidence>
<dbReference type="InterPro" id="IPR003594">
    <property type="entry name" value="HATPase_dom"/>
</dbReference>
<accession>A0ABV5GDK2</accession>
<reference evidence="12 13" key="1">
    <citation type="submission" date="2024-09" db="EMBL/GenBank/DDBJ databases">
        <authorList>
            <person name="Sun Q."/>
            <person name="Mori K."/>
        </authorList>
    </citation>
    <scope>NUCLEOTIDE SEQUENCE [LARGE SCALE GENOMIC DNA]</scope>
    <source>
        <strain evidence="12 13">CECT 8460</strain>
    </source>
</reference>
<keyword evidence="3" id="KW-0597">Phosphoprotein</keyword>
<evidence type="ECO:0000256" key="10">
    <source>
        <dbReference type="SAM" id="SignalP"/>
    </source>
</evidence>
<organism evidence="12 13">
    <name type="scientific">Flavobacterium paronense</name>
    <dbReference type="NCBI Taxonomy" id="1392775"/>
    <lineage>
        <taxon>Bacteria</taxon>
        <taxon>Pseudomonadati</taxon>
        <taxon>Bacteroidota</taxon>
        <taxon>Flavobacteriia</taxon>
        <taxon>Flavobacteriales</taxon>
        <taxon>Flavobacteriaceae</taxon>
        <taxon>Flavobacterium</taxon>
    </lineage>
</organism>
<dbReference type="Pfam" id="PF02518">
    <property type="entry name" value="HATPase_c"/>
    <property type="match status" value="1"/>
</dbReference>
<keyword evidence="10" id="KW-0732">Signal</keyword>
<dbReference type="Pfam" id="PF13424">
    <property type="entry name" value="TPR_12"/>
    <property type="match status" value="1"/>
</dbReference>
<dbReference type="PANTHER" id="PTHR24421:SF10">
    <property type="entry name" value="NITRATE_NITRITE SENSOR PROTEIN NARQ"/>
    <property type="match status" value="1"/>
</dbReference>
<keyword evidence="8" id="KW-0902">Two-component regulatory system</keyword>
<feature type="chain" id="PRO_5047066107" description="histidine kinase" evidence="10">
    <location>
        <begin position="24"/>
        <end position="651"/>
    </location>
</feature>
<evidence type="ECO:0000256" key="8">
    <source>
        <dbReference type="ARBA" id="ARBA00023012"/>
    </source>
</evidence>
<evidence type="ECO:0000256" key="6">
    <source>
        <dbReference type="ARBA" id="ARBA00022777"/>
    </source>
</evidence>
<keyword evidence="13" id="KW-1185">Reference proteome</keyword>
<evidence type="ECO:0000259" key="11">
    <source>
        <dbReference type="PROSITE" id="PS50109"/>
    </source>
</evidence>
<evidence type="ECO:0000256" key="4">
    <source>
        <dbReference type="ARBA" id="ARBA00022679"/>
    </source>
</evidence>
<evidence type="ECO:0000256" key="7">
    <source>
        <dbReference type="ARBA" id="ARBA00022840"/>
    </source>
</evidence>
<evidence type="ECO:0000313" key="12">
    <source>
        <dbReference type="EMBL" id="MFB9089190.1"/>
    </source>
</evidence>
<dbReference type="InterPro" id="IPR050482">
    <property type="entry name" value="Sensor_HK_TwoCompSys"/>
</dbReference>
<dbReference type="PROSITE" id="PS50109">
    <property type="entry name" value="HIS_KIN"/>
    <property type="match status" value="1"/>
</dbReference>
<evidence type="ECO:0000256" key="3">
    <source>
        <dbReference type="ARBA" id="ARBA00022553"/>
    </source>
</evidence>